<dbReference type="InterPro" id="IPR012334">
    <property type="entry name" value="Pectin_lyas_fold"/>
</dbReference>
<proteinExistence type="predicted"/>
<reference evidence="1" key="1">
    <citation type="journal article" date="2015" name="Nature">
        <title>Complex archaea that bridge the gap between prokaryotes and eukaryotes.</title>
        <authorList>
            <person name="Spang A."/>
            <person name="Saw J.H."/>
            <person name="Jorgensen S.L."/>
            <person name="Zaremba-Niedzwiedzka K."/>
            <person name="Martijn J."/>
            <person name="Lind A.E."/>
            <person name="van Eijk R."/>
            <person name="Schleper C."/>
            <person name="Guy L."/>
            <person name="Ettema T.J."/>
        </authorList>
    </citation>
    <scope>NUCLEOTIDE SEQUENCE</scope>
</reference>
<sequence>MSPTWQDVEAAKAEAAAENLERDARSYGLPPGYIKGFDLTIDGDTGQLTIDAGFADVAGVFVRRNDSHVLIDEDYGTGVLRLPSLRYYIYLTREGQYWVDVSKPIYTKAKYGLYHPTYVYRYVAEFYMDVNNKIPFAVSQEQNPGQIIVIASSTYKGLEYDRICDGTRDEVEINAAITYLSETYGGGIVELTEGTFYTAASIVPDNDIVFRGRGWNTIIEKNGNYIAVQLTGNSGSEYSNVSLKDFKIKRESSDTAGVFFMEFTYVDNLLIENVLFYDAYTGALKLDNCDNFVNINCHVQRFKGIGLNYISSQGIISSCTIDGQNITAKDTCYGIKLANCVNTIIADCRIIDLLQTVAGLIGIYATGNGIKINNNFIKNLTSTSASYVYGIHVLNNEHQIINNYIDDVDNTNTVANARGIQLTSSDDSLIANNYIINGSGKGIVVDSNSNRALINSNF</sequence>
<gene>
    <name evidence="1" type="ORF">LCGC14_0779710</name>
</gene>
<evidence type="ECO:0000313" key="1">
    <source>
        <dbReference type="EMBL" id="KKN35823.1"/>
    </source>
</evidence>
<comment type="caution">
    <text evidence="1">The sequence shown here is derived from an EMBL/GenBank/DDBJ whole genome shotgun (WGS) entry which is preliminary data.</text>
</comment>
<name>A0A0F9T305_9ZZZZ</name>
<dbReference type="SUPFAM" id="SSF51126">
    <property type="entry name" value="Pectin lyase-like"/>
    <property type="match status" value="1"/>
</dbReference>
<dbReference type="EMBL" id="LAZR01002008">
    <property type="protein sequence ID" value="KKN35823.1"/>
    <property type="molecule type" value="Genomic_DNA"/>
</dbReference>
<dbReference type="SMART" id="SM00710">
    <property type="entry name" value="PbH1"/>
    <property type="match status" value="5"/>
</dbReference>
<protein>
    <submittedName>
        <fullName evidence="1">Uncharacterized protein</fullName>
    </submittedName>
</protein>
<organism evidence="1">
    <name type="scientific">marine sediment metagenome</name>
    <dbReference type="NCBI Taxonomy" id="412755"/>
    <lineage>
        <taxon>unclassified sequences</taxon>
        <taxon>metagenomes</taxon>
        <taxon>ecological metagenomes</taxon>
    </lineage>
</organism>
<accession>A0A0F9T305</accession>
<dbReference type="AlphaFoldDB" id="A0A0F9T305"/>
<dbReference type="InterPro" id="IPR011050">
    <property type="entry name" value="Pectin_lyase_fold/virulence"/>
</dbReference>
<dbReference type="InterPro" id="IPR006626">
    <property type="entry name" value="PbH1"/>
</dbReference>
<dbReference type="Gene3D" id="2.160.20.10">
    <property type="entry name" value="Single-stranded right-handed beta-helix, Pectin lyase-like"/>
    <property type="match status" value="1"/>
</dbReference>
<feature type="non-terminal residue" evidence="1">
    <location>
        <position position="458"/>
    </location>
</feature>